<sequence length="167" mass="18115">MASLTWLIGTSFWFLYAASCCSACQITIDNVGAYTLGPSGDSPWLKGGPFSFLFDSKWRSTDDGTLNFTGPVTISAGKDELSQYNSRSLKMAAGGVSMVAEVRTYPEYPGVVIFIQRFPQGLLGSRFEANKTNTAFPTFQMTSTEADLGYLSYGGMMLGDYAKSFGM</sequence>
<gene>
    <name evidence="3" type="primary">LOC101858618</name>
</gene>
<feature type="chain" id="PRO_5047356095" evidence="1">
    <location>
        <begin position="24"/>
        <end position="167"/>
    </location>
</feature>
<name>A0ABM0JJP6_APLCA</name>
<dbReference type="Proteomes" id="UP000694888">
    <property type="component" value="Unplaced"/>
</dbReference>
<feature type="signal peptide" evidence="1">
    <location>
        <begin position="1"/>
        <end position="23"/>
    </location>
</feature>
<protein>
    <submittedName>
        <fullName evidence="3">Uncharacterized protein LOC101858618</fullName>
    </submittedName>
</protein>
<proteinExistence type="predicted"/>
<organism evidence="2 3">
    <name type="scientific">Aplysia californica</name>
    <name type="common">California sea hare</name>
    <dbReference type="NCBI Taxonomy" id="6500"/>
    <lineage>
        <taxon>Eukaryota</taxon>
        <taxon>Metazoa</taxon>
        <taxon>Spiralia</taxon>
        <taxon>Lophotrochozoa</taxon>
        <taxon>Mollusca</taxon>
        <taxon>Gastropoda</taxon>
        <taxon>Heterobranchia</taxon>
        <taxon>Euthyneura</taxon>
        <taxon>Tectipleura</taxon>
        <taxon>Aplysiida</taxon>
        <taxon>Aplysioidea</taxon>
        <taxon>Aplysiidae</taxon>
        <taxon>Aplysia</taxon>
    </lineage>
</organism>
<keyword evidence="1" id="KW-0732">Signal</keyword>
<reference evidence="3" key="1">
    <citation type="submission" date="2025-08" db="UniProtKB">
        <authorList>
            <consortium name="RefSeq"/>
        </authorList>
    </citation>
    <scope>IDENTIFICATION</scope>
</reference>
<dbReference type="GeneID" id="101858618"/>
<evidence type="ECO:0000313" key="3">
    <source>
        <dbReference type="RefSeq" id="XP_005095251.1"/>
    </source>
</evidence>
<dbReference type="RefSeq" id="XP_005095251.1">
    <property type="nucleotide sequence ID" value="XM_005095194.2"/>
</dbReference>
<evidence type="ECO:0000313" key="2">
    <source>
        <dbReference type="Proteomes" id="UP000694888"/>
    </source>
</evidence>
<keyword evidence="2" id="KW-1185">Reference proteome</keyword>
<accession>A0ABM0JJP6</accession>
<evidence type="ECO:0000256" key="1">
    <source>
        <dbReference type="SAM" id="SignalP"/>
    </source>
</evidence>